<proteinExistence type="predicted"/>
<dbReference type="RefSeq" id="WP_091105207.1">
    <property type="nucleotide sequence ID" value="NZ_FOBF01000026.1"/>
</dbReference>
<dbReference type="Proteomes" id="UP000198953">
    <property type="component" value="Unassembled WGS sequence"/>
</dbReference>
<sequence>MADETAGRFRAGETALVAVVEEAEPVAGPWRRRFDSFASVGVPAHVTVLVPFLDIERIDSGVMDDLRALVGEHDPFTVRFEGCRRFPGVLYLAPTPDQPFRALTEAVAARWPEAPPYGGQFADVVPHLTVAHGQEGHVLDEVEAALATRLPVTADVGSVSLFVCDGDRWHRHADFSLLGLPAARPGSSS</sequence>
<dbReference type="Pfam" id="PF13563">
    <property type="entry name" value="2_5_RNA_ligase2"/>
    <property type="match status" value="1"/>
</dbReference>
<dbReference type="SUPFAM" id="SSF55144">
    <property type="entry name" value="LigT-like"/>
    <property type="match status" value="1"/>
</dbReference>
<organism evidence="1 2">
    <name type="scientific">Nonomuraea pusilla</name>
    <dbReference type="NCBI Taxonomy" id="46177"/>
    <lineage>
        <taxon>Bacteria</taxon>
        <taxon>Bacillati</taxon>
        <taxon>Actinomycetota</taxon>
        <taxon>Actinomycetes</taxon>
        <taxon>Streptosporangiales</taxon>
        <taxon>Streptosporangiaceae</taxon>
        <taxon>Nonomuraea</taxon>
    </lineage>
</organism>
<dbReference type="Gene3D" id="3.90.1140.10">
    <property type="entry name" value="Cyclic phosphodiesterase"/>
    <property type="match status" value="1"/>
</dbReference>
<dbReference type="EMBL" id="FOBF01000026">
    <property type="protein sequence ID" value="SEN41677.1"/>
    <property type="molecule type" value="Genomic_DNA"/>
</dbReference>
<keyword evidence="1" id="KW-0436">Ligase</keyword>
<name>A0A1H8GDU9_9ACTN</name>
<dbReference type="OrthoDB" id="2082235at2"/>
<accession>A0A1H8GDU9</accession>
<evidence type="ECO:0000313" key="2">
    <source>
        <dbReference type="Proteomes" id="UP000198953"/>
    </source>
</evidence>
<dbReference type="STRING" id="46177.SAMN05660976_07514"/>
<protein>
    <submittedName>
        <fullName evidence="1">2'-5' RNA ligase superfamily protein</fullName>
    </submittedName>
</protein>
<dbReference type="GO" id="GO:0016874">
    <property type="term" value="F:ligase activity"/>
    <property type="evidence" value="ECO:0007669"/>
    <property type="project" value="UniProtKB-KW"/>
</dbReference>
<evidence type="ECO:0000313" key="1">
    <source>
        <dbReference type="EMBL" id="SEN41677.1"/>
    </source>
</evidence>
<gene>
    <name evidence="1" type="ORF">SAMN05660976_07514</name>
</gene>
<reference evidence="1 2" key="1">
    <citation type="submission" date="2016-10" db="EMBL/GenBank/DDBJ databases">
        <authorList>
            <person name="de Groot N.N."/>
        </authorList>
    </citation>
    <scope>NUCLEOTIDE SEQUENCE [LARGE SCALE GENOMIC DNA]</scope>
    <source>
        <strain evidence="1 2">DSM 43357</strain>
    </source>
</reference>
<dbReference type="AlphaFoldDB" id="A0A1H8GDU9"/>
<keyword evidence="2" id="KW-1185">Reference proteome</keyword>
<dbReference type="InterPro" id="IPR009097">
    <property type="entry name" value="Cyclic_Pdiesterase"/>
</dbReference>